<dbReference type="PIRSF" id="PIRSF006278">
    <property type="entry name" value="ACCD_DCysDesulf"/>
    <property type="match status" value="1"/>
</dbReference>
<reference evidence="6" key="1">
    <citation type="journal article" date="2017" name="bioRxiv">
        <title>Comparative analysis of the genomes of Stylophora pistillata and Acropora digitifera provides evidence for extensive differences between species of corals.</title>
        <authorList>
            <person name="Voolstra C.R."/>
            <person name="Li Y."/>
            <person name="Liew Y.J."/>
            <person name="Baumgarten S."/>
            <person name="Zoccola D."/>
            <person name="Flot J.-F."/>
            <person name="Tambutte S."/>
            <person name="Allemand D."/>
            <person name="Aranda M."/>
        </authorList>
    </citation>
    <scope>NUCLEOTIDE SEQUENCE [LARGE SCALE GENOMIC DNA]</scope>
</reference>
<dbReference type="InterPro" id="IPR027278">
    <property type="entry name" value="ACCD_DCysDesulf"/>
</dbReference>
<evidence type="ECO:0000256" key="1">
    <source>
        <dbReference type="ARBA" id="ARBA00001933"/>
    </source>
</evidence>
<name>A0A2B4SC63_STYPI</name>
<comment type="similarity">
    <text evidence="2">Belongs to the ACC deaminase/D-cysteine desulfhydrase family.</text>
</comment>
<feature type="domain" description="Tryptophan synthase beta chain-like PALP" evidence="4">
    <location>
        <begin position="88"/>
        <end position="251"/>
    </location>
</feature>
<evidence type="ECO:0000256" key="2">
    <source>
        <dbReference type="ARBA" id="ARBA00008639"/>
    </source>
</evidence>
<dbReference type="InterPro" id="IPR001926">
    <property type="entry name" value="TrpB-like_PALP"/>
</dbReference>
<comment type="caution">
    <text evidence="5">The sequence shown here is derived from an EMBL/GenBank/DDBJ whole genome shotgun (WGS) entry which is preliminary data.</text>
</comment>
<protein>
    <submittedName>
        <fullName evidence="5">Putative 1-aminocyclopropane-1-carboxylate deaminase</fullName>
    </submittedName>
</protein>
<dbReference type="PANTHER" id="PTHR43780:SF2">
    <property type="entry name" value="1-AMINOCYCLOPROPANE-1-CARBOXYLATE DEAMINASE-RELATED"/>
    <property type="match status" value="1"/>
</dbReference>
<dbReference type="InterPro" id="IPR036052">
    <property type="entry name" value="TrpB-like_PALP_sf"/>
</dbReference>
<comment type="cofactor">
    <cofactor evidence="1">
        <name>pyridoxal 5'-phosphate</name>
        <dbReference type="ChEBI" id="CHEBI:597326"/>
    </cofactor>
</comment>
<organism evidence="5 6">
    <name type="scientific">Stylophora pistillata</name>
    <name type="common">Smooth cauliflower coral</name>
    <dbReference type="NCBI Taxonomy" id="50429"/>
    <lineage>
        <taxon>Eukaryota</taxon>
        <taxon>Metazoa</taxon>
        <taxon>Cnidaria</taxon>
        <taxon>Anthozoa</taxon>
        <taxon>Hexacorallia</taxon>
        <taxon>Scleractinia</taxon>
        <taxon>Astrocoeniina</taxon>
        <taxon>Pocilloporidae</taxon>
        <taxon>Stylophora</taxon>
    </lineage>
</organism>
<dbReference type="Proteomes" id="UP000225706">
    <property type="component" value="Unassembled WGS sequence"/>
</dbReference>
<keyword evidence="6" id="KW-1185">Reference proteome</keyword>
<evidence type="ECO:0000313" key="6">
    <source>
        <dbReference type="Proteomes" id="UP000225706"/>
    </source>
</evidence>
<dbReference type="STRING" id="50429.A0A2B4SC63"/>
<dbReference type="GO" id="GO:0019148">
    <property type="term" value="F:D-cysteine desulfhydrase activity"/>
    <property type="evidence" value="ECO:0007669"/>
    <property type="project" value="TreeGrafter"/>
</dbReference>
<dbReference type="Pfam" id="PF00291">
    <property type="entry name" value="PALP"/>
    <property type="match status" value="1"/>
</dbReference>
<dbReference type="PANTHER" id="PTHR43780">
    <property type="entry name" value="1-AMINOCYCLOPROPANE-1-CARBOXYLATE DEAMINASE-RELATED"/>
    <property type="match status" value="1"/>
</dbReference>
<dbReference type="AlphaFoldDB" id="A0A2B4SC63"/>
<sequence length="289" mass="31833">MNAHDLAQLHVYEPPKWASSLKNIPKYSIKLAQRNTPIHSWNLPNAPKEFSISIKRDDLTGCTLSGNKNQAVPLEFRQPHMSKSKQGLAPYLIEVGGSSYTGLFGYLTAFQEMMDQNLLEDFDDIVMTAASGGTAAGIAIANYLTGSKLKCHAVNVSDNDANVYSKINEELMAAGLLVEAEDIIDVIGGHHLPGYERPSQEDLEYILEISSSTGVLLDPVYNIKTVRGMLAEMTNNPKRFKGNRILFIHTGGCFGLFDGRIDSLLTSSRGTECNNNILCWRDIDDPLPI</sequence>
<gene>
    <name evidence="5" type="ORF">AWC38_SpisGene8676</name>
</gene>
<proteinExistence type="inferred from homology"/>
<dbReference type="OrthoDB" id="10266364at2759"/>
<keyword evidence="3" id="KW-0663">Pyridoxal phosphate</keyword>
<evidence type="ECO:0000313" key="5">
    <source>
        <dbReference type="EMBL" id="PFX26633.1"/>
    </source>
</evidence>
<dbReference type="EMBL" id="LSMT01000121">
    <property type="protein sequence ID" value="PFX26633.1"/>
    <property type="molecule type" value="Genomic_DNA"/>
</dbReference>
<dbReference type="SUPFAM" id="SSF53686">
    <property type="entry name" value="Tryptophan synthase beta subunit-like PLP-dependent enzymes"/>
    <property type="match status" value="1"/>
</dbReference>
<accession>A0A2B4SC63</accession>
<evidence type="ECO:0000256" key="3">
    <source>
        <dbReference type="ARBA" id="ARBA00022898"/>
    </source>
</evidence>
<dbReference type="Gene3D" id="3.40.50.1100">
    <property type="match status" value="2"/>
</dbReference>
<evidence type="ECO:0000259" key="4">
    <source>
        <dbReference type="Pfam" id="PF00291"/>
    </source>
</evidence>